<gene>
    <name evidence="1" type="primary">P0698A10.8</name>
</gene>
<evidence type="ECO:0000313" key="1">
    <source>
        <dbReference type="EMBL" id="BAD82081.1"/>
    </source>
</evidence>
<dbReference type="Proteomes" id="UP000817658">
    <property type="component" value="Chromosome 1"/>
</dbReference>
<organism evidence="1">
    <name type="scientific">Oryza sativa subsp. japonica</name>
    <name type="common">Rice</name>
    <dbReference type="NCBI Taxonomy" id="39947"/>
    <lineage>
        <taxon>Eukaryota</taxon>
        <taxon>Viridiplantae</taxon>
        <taxon>Streptophyta</taxon>
        <taxon>Embryophyta</taxon>
        <taxon>Tracheophyta</taxon>
        <taxon>Spermatophyta</taxon>
        <taxon>Magnoliopsida</taxon>
        <taxon>Liliopsida</taxon>
        <taxon>Poales</taxon>
        <taxon>Poaceae</taxon>
        <taxon>BOP clade</taxon>
        <taxon>Oryzoideae</taxon>
        <taxon>Oryzeae</taxon>
        <taxon>Oryzinae</taxon>
        <taxon>Oryza</taxon>
        <taxon>Oryza sativa</taxon>
    </lineage>
</organism>
<dbReference type="AlphaFoldDB" id="Q5N8W1"/>
<proteinExistence type="predicted"/>
<name>Q5N8W1_ORYSJ</name>
<reference evidence="1" key="1">
    <citation type="journal article" date="2002" name="Nature">
        <title>The genome sequence and structure of rice chromosome 1.</title>
        <authorList>
            <person name="Sasaki T."/>
            <person name="Matsumoto T."/>
            <person name="Yamamoto K."/>
            <person name="Sakata K."/>
            <person name="Baba T."/>
            <person name="Katayose Y."/>
            <person name="Wu J."/>
            <person name="Niimura Y."/>
            <person name="Cheng Z."/>
            <person name="Nagamura Y."/>
            <person name="Antonio B.A."/>
            <person name="Kanamori H."/>
            <person name="Hosokawa S."/>
            <person name="Masukawa M."/>
            <person name="Arikawa K."/>
            <person name="Chiden Y."/>
            <person name="Hayashi M."/>
            <person name="Okamoto M."/>
            <person name="Ando T."/>
            <person name="Aoki H."/>
            <person name="Arita K."/>
            <person name="Hamada M."/>
            <person name="Harada C."/>
            <person name="Hijishita S."/>
            <person name="Honda M."/>
            <person name="Ichikawa Y."/>
            <person name="Idonuma A."/>
            <person name="Iijima M."/>
            <person name="Ikeda M."/>
            <person name="Ikeno M."/>
            <person name="Itoh S."/>
            <person name="Itoh T."/>
            <person name="Itoh Y."/>
            <person name="Itoh Y."/>
            <person name="Iwabuchi A."/>
            <person name="Kamiya K."/>
            <person name="Karasawa W."/>
            <person name="Katagiri S."/>
            <person name="Kikuta A."/>
            <person name="Kobayashi N."/>
            <person name="Kono I."/>
            <person name="Machita K."/>
            <person name="Maehara T."/>
            <person name="Mizuno H."/>
            <person name="Mizubayashi T."/>
            <person name="Mukai Y."/>
            <person name="Nagasaki H."/>
            <person name="Nakashima M."/>
            <person name="Nakama Y."/>
            <person name="Nakamichi Y."/>
            <person name="Nakamura M."/>
            <person name="Namiki N."/>
            <person name="Negishi M."/>
            <person name="Ohta I."/>
            <person name="Ono N."/>
            <person name="Saji S."/>
            <person name="Sakai K."/>
            <person name="Shibata M."/>
            <person name="Shimokawa T."/>
            <person name="Shomura A."/>
            <person name="Song J."/>
            <person name="Takazaki Y."/>
            <person name="Terasawa K."/>
            <person name="Tsuji K."/>
            <person name="Waki K."/>
            <person name="Yamagata H."/>
            <person name="Yamane H."/>
            <person name="Yoshiki S."/>
            <person name="Yoshihara R."/>
            <person name="Yukawa K."/>
            <person name="Zhong H."/>
            <person name="Iwama H."/>
            <person name="Endo T."/>
            <person name="Ito H."/>
            <person name="Hahn J.H."/>
            <person name="Kim H.I."/>
            <person name="Eun M.Y."/>
            <person name="Yano M."/>
            <person name="Jiang J."/>
            <person name="Gojobori T."/>
        </authorList>
    </citation>
    <scope>NUCLEOTIDE SEQUENCE [LARGE SCALE GENOMIC DNA]</scope>
</reference>
<protein>
    <submittedName>
        <fullName evidence="1">Uncharacterized protein</fullName>
    </submittedName>
</protein>
<dbReference type="EMBL" id="AP003297">
    <property type="protein sequence ID" value="BAD82081.1"/>
    <property type="molecule type" value="Genomic_DNA"/>
</dbReference>
<accession>Q5N8W1</accession>
<sequence>MRRDTVVYGLFMPLEIWSELKVRGWATRRRRNSVIELSRGWRLAMGIWGCAIVWEIVTRQANDDDVRREEDDDVGEER</sequence>